<dbReference type="Proteomes" id="UP000078512">
    <property type="component" value="Unassembled WGS sequence"/>
</dbReference>
<feature type="region of interest" description="Disordered" evidence="1">
    <location>
        <begin position="948"/>
        <end position="1011"/>
    </location>
</feature>
<name>A0A197JQH0_9FUNG</name>
<feature type="compositionally biased region" description="Polar residues" evidence="1">
    <location>
        <begin position="435"/>
        <end position="448"/>
    </location>
</feature>
<feature type="compositionally biased region" description="Low complexity" evidence="1">
    <location>
        <begin position="994"/>
        <end position="1005"/>
    </location>
</feature>
<feature type="compositionally biased region" description="Low complexity" evidence="1">
    <location>
        <begin position="758"/>
        <end position="813"/>
    </location>
</feature>
<feature type="transmembrane region" description="Helical" evidence="2">
    <location>
        <begin position="179"/>
        <end position="202"/>
    </location>
</feature>
<reference evidence="3 4" key="1">
    <citation type="submission" date="2016-05" db="EMBL/GenBank/DDBJ databases">
        <title>Genome sequencing reveals origins of a unique bacterial endosymbiosis in the earliest lineages of terrestrial Fungi.</title>
        <authorList>
            <consortium name="DOE Joint Genome Institute"/>
            <person name="Uehling J."/>
            <person name="Gryganskyi A."/>
            <person name="Hameed K."/>
            <person name="Tschaplinski T."/>
            <person name="Misztal P."/>
            <person name="Wu S."/>
            <person name="Desiro A."/>
            <person name="Vande Pol N."/>
            <person name="Du Z.-Y."/>
            <person name="Zienkiewicz A."/>
            <person name="Zienkiewicz K."/>
            <person name="Morin E."/>
            <person name="Tisserant E."/>
            <person name="Splivallo R."/>
            <person name="Hainaut M."/>
            <person name="Henrissat B."/>
            <person name="Ohm R."/>
            <person name="Kuo A."/>
            <person name="Yan J."/>
            <person name="Lipzen A."/>
            <person name="Nolan M."/>
            <person name="Labutti K."/>
            <person name="Barry K."/>
            <person name="Goldstein A."/>
            <person name="Labbe J."/>
            <person name="Schadt C."/>
            <person name="Tuskan G."/>
            <person name="Grigoriev I."/>
            <person name="Martin F."/>
            <person name="Vilgalys R."/>
            <person name="Bonito G."/>
        </authorList>
    </citation>
    <scope>NUCLEOTIDE SEQUENCE [LARGE SCALE GENOMIC DNA]</scope>
    <source>
        <strain evidence="3 4">AG-77</strain>
    </source>
</reference>
<feature type="compositionally biased region" description="Acidic residues" evidence="1">
    <location>
        <begin position="734"/>
        <end position="749"/>
    </location>
</feature>
<evidence type="ECO:0000256" key="2">
    <source>
        <dbReference type="SAM" id="Phobius"/>
    </source>
</evidence>
<feature type="compositionally biased region" description="Pro residues" evidence="1">
    <location>
        <begin position="597"/>
        <end position="606"/>
    </location>
</feature>
<feature type="compositionally biased region" description="Acidic residues" evidence="1">
    <location>
        <begin position="630"/>
        <end position="639"/>
    </location>
</feature>
<feature type="compositionally biased region" description="Low complexity" evidence="1">
    <location>
        <begin position="659"/>
        <end position="671"/>
    </location>
</feature>
<feature type="compositionally biased region" description="Low complexity" evidence="1">
    <location>
        <begin position="276"/>
        <end position="292"/>
    </location>
</feature>
<feature type="compositionally biased region" description="Low complexity" evidence="1">
    <location>
        <begin position="892"/>
        <end position="901"/>
    </location>
</feature>
<feature type="compositionally biased region" description="Low complexity" evidence="1">
    <location>
        <begin position="581"/>
        <end position="596"/>
    </location>
</feature>
<feature type="compositionally biased region" description="Low complexity" evidence="1">
    <location>
        <begin position="956"/>
        <end position="972"/>
    </location>
</feature>
<evidence type="ECO:0000256" key="1">
    <source>
        <dbReference type="SAM" id="MobiDB-lite"/>
    </source>
</evidence>
<proteinExistence type="predicted"/>
<feature type="region of interest" description="Disordered" evidence="1">
    <location>
        <begin position="881"/>
        <end position="931"/>
    </location>
</feature>
<keyword evidence="2" id="KW-1133">Transmembrane helix</keyword>
<feature type="region of interest" description="Disordered" evidence="1">
    <location>
        <begin position="209"/>
        <end position="613"/>
    </location>
</feature>
<feature type="compositionally biased region" description="Low complexity" evidence="1">
    <location>
        <begin position="712"/>
        <end position="733"/>
    </location>
</feature>
<feature type="compositionally biased region" description="Polar residues" evidence="1">
    <location>
        <begin position="558"/>
        <end position="568"/>
    </location>
</feature>
<protein>
    <submittedName>
        <fullName evidence="3">Uncharacterized protein</fullName>
    </submittedName>
</protein>
<keyword evidence="2" id="KW-0472">Membrane</keyword>
<feature type="compositionally biased region" description="Low complexity" evidence="1">
    <location>
        <begin position="507"/>
        <end position="524"/>
    </location>
</feature>
<keyword evidence="2" id="KW-0812">Transmembrane</keyword>
<feature type="region of interest" description="Disordered" evidence="1">
    <location>
        <begin position="152"/>
        <end position="173"/>
    </location>
</feature>
<gene>
    <name evidence="3" type="ORF">K457DRAFT_21428</name>
</gene>
<feature type="compositionally biased region" description="Acidic residues" evidence="1">
    <location>
        <begin position="815"/>
        <end position="828"/>
    </location>
</feature>
<feature type="compositionally biased region" description="Low complexity" evidence="1">
    <location>
        <begin position="456"/>
        <end position="470"/>
    </location>
</feature>
<feature type="compositionally biased region" description="Low complexity" evidence="1">
    <location>
        <begin position="322"/>
        <end position="333"/>
    </location>
</feature>
<evidence type="ECO:0000313" key="3">
    <source>
        <dbReference type="EMBL" id="OAQ27208.1"/>
    </source>
</evidence>
<dbReference type="OrthoDB" id="2446088at2759"/>
<feature type="region of interest" description="Disordered" evidence="1">
    <location>
        <begin position="626"/>
        <end position="868"/>
    </location>
</feature>
<feature type="compositionally biased region" description="Low complexity" evidence="1">
    <location>
        <begin position="404"/>
        <end position="429"/>
    </location>
</feature>
<evidence type="ECO:0000313" key="4">
    <source>
        <dbReference type="Proteomes" id="UP000078512"/>
    </source>
</evidence>
<dbReference type="AlphaFoldDB" id="A0A197JQH0"/>
<organism evidence="3 4">
    <name type="scientific">Linnemannia elongata AG-77</name>
    <dbReference type="NCBI Taxonomy" id="1314771"/>
    <lineage>
        <taxon>Eukaryota</taxon>
        <taxon>Fungi</taxon>
        <taxon>Fungi incertae sedis</taxon>
        <taxon>Mucoromycota</taxon>
        <taxon>Mortierellomycotina</taxon>
        <taxon>Mortierellomycetes</taxon>
        <taxon>Mortierellales</taxon>
        <taxon>Mortierellaceae</taxon>
        <taxon>Linnemannia</taxon>
    </lineage>
</organism>
<keyword evidence="4" id="KW-1185">Reference proteome</keyword>
<sequence length="1011" mass="109229">MTIQQQRRPTRSTRASEKSMLKKSLFACFVVLSTLAATAIAEIQFTSPPVNSTFRPGDTLPLTWTIRPPNGTIPVNTLPFDLTLRAKSGQRYNIQAGVAQNLLSVQVVIPADVTGGLHSFYAAYRNVVEGQQNVETSRQFNIPLEIVTTTPATRTNTGGVGVPTDPATNTPGSSGGMSAAMLGGIIGGVIAVLMAVAMCFLCRHRRRVAEDRKDSTSRSMDGKSGLAKEGGGTHQDKESLTKSAGSAGGIPDMRSEGQEAVPLKLNRPIDGSPRSQHQNQHQPQQHQNQNQQRPTSPTATRNPFEAPEMMIHPNSPNGAPSPRQQNQNHQYQPPQLPPPQQSPFGTPPQQYSGMPPNPLMGGQHPGGPGQRNQSPYHQNNRDSFESELESAYDPHPRMMPPPVNRNNGPSPMNNGSASPLGYSSSTGSSRYPHNMSPQLTPGSPLNQHAQDREILAVAAAVAAAASPVPAHRQVPNQQNQLKPGASPRMKEIEMQQFDVQQHHQEQQQKMLQRQQQQQQQRSAQSTPTPLPAAQKSMNPTQFDDKAEFSDSDDELDQNPFQKPQNQQYPQPDVKPPPPAPVVAAPFTPAPAAAALVHPPPPPPPAAPVVEDGPVYNGYRDTIFGAYANNQDDDDEDEDNFMNNNNNNPVPALPPVSAVIASPPITATASTTYQPPPGGAEIVRKKSVKFTGVPKSGPIVLPNHEAAKEHQQQRQQIKQQQQQQQNQNQQGQYNQEEEDSDEFYSQDDEEVRARMLETAESVSSPSASISSASFNKPTVNTANGTTSTGNNTVLSPIRSPGGQQQQQYSNNPYQLGEDEDSTDEDEDYMNDPYGAYSTPMPPPQAPYAQQGHPGGVEGSPRINAVVSPADDDDFFGDVLAAVDKTAVPPPPTSSSSTTSQSQFNPDNFVKPKMPAMPSQEPPQVAQYGTVQQQHIPPAQPQHLTQEVFGAPSPRMKPAALPTTTQQYQQQHGYPAPPPPAPPARAKGHSPVMQKAANNANSNNNNNGGDTYF</sequence>
<accession>A0A197JQH0</accession>
<dbReference type="EMBL" id="KV442059">
    <property type="protein sequence ID" value="OAQ27208.1"/>
    <property type="molecule type" value="Genomic_DNA"/>
</dbReference>